<dbReference type="InterPro" id="IPR050545">
    <property type="entry name" value="Mycobact_MmpL"/>
</dbReference>
<dbReference type="Gene3D" id="1.20.1640.10">
    <property type="entry name" value="Multidrug efflux transporter AcrB transmembrane domain"/>
    <property type="match status" value="2"/>
</dbReference>
<keyword evidence="4 7" id="KW-1133">Transmembrane helix</keyword>
<keyword evidence="3 7" id="KW-0812">Transmembrane</keyword>
<feature type="transmembrane region" description="Helical" evidence="7">
    <location>
        <begin position="267"/>
        <end position="288"/>
    </location>
</feature>
<evidence type="ECO:0000256" key="5">
    <source>
        <dbReference type="ARBA" id="ARBA00023136"/>
    </source>
</evidence>
<evidence type="ECO:0000256" key="1">
    <source>
        <dbReference type="ARBA" id="ARBA00004651"/>
    </source>
</evidence>
<organism evidence="9 10">
    <name type="scientific">Clostridium moniliforme</name>
    <dbReference type="NCBI Taxonomy" id="39489"/>
    <lineage>
        <taxon>Bacteria</taxon>
        <taxon>Bacillati</taxon>
        <taxon>Bacillota</taxon>
        <taxon>Clostridia</taxon>
        <taxon>Eubacteriales</taxon>
        <taxon>Clostridiaceae</taxon>
        <taxon>Clostridium</taxon>
    </lineage>
</organism>
<evidence type="ECO:0000256" key="4">
    <source>
        <dbReference type="ARBA" id="ARBA00022989"/>
    </source>
</evidence>
<gene>
    <name evidence="9" type="ORF">J2Z53_000389</name>
</gene>
<dbReference type="InterPro" id="IPR000731">
    <property type="entry name" value="SSD"/>
</dbReference>
<dbReference type="SUPFAM" id="SSF82866">
    <property type="entry name" value="Multidrug efflux transporter AcrB transmembrane domain"/>
    <property type="match status" value="2"/>
</dbReference>
<keyword evidence="2" id="KW-1003">Cell membrane</keyword>
<evidence type="ECO:0000256" key="6">
    <source>
        <dbReference type="SAM" id="Coils"/>
    </source>
</evidence>
<feature type="transmembrane region" description="Helical" evidence="7">
    <location>
        <begin position="308"/>
        <end position="330"/>
    </location>
</feature>
<dbReference type="InterPro" id="IPR004869">
    <property type="entry name" value="MMPL_dom"/>
</dbReference>
<feature type="transmembrane region" description="Helical" evidence="7">
    <location>
        <begin position="571"/>
        <end position="591"/>
    </location>
</feature>
<feature type="transmembrane region" description="Helical" evidence="7">
    <location>
        <begin position="174"/>
        <end position="193"/>
    </location>
</feature>
<reference evidence="9 10" key="1">
    <citation type="submission" date="2021-03" db="EMBL/GenBank/DDBJ databases">
        <title>Genomic Encyclopedia of Type Strains, Phase IV (KMG-IV): sequencing the most valuable type-strain genomes for metagenomic binning, comparative biology and taxonomic classification.</title>
        <authorList>
            <person name="Goeker M."/>
        </authorList>
    </citation>
    <scope>NUCLEOTIDE SEQUENCE [LARGE SCALE GENOMIC DNA]</scope>
    <source>
        <strain evidence="9 10">DSM 3984</strain>
    </source>
</reference>
<evidence type="ECO:0000256" key="7">
    <source>
        <dbReference type="SAM" id="Phobius"/>
    </source>
</evidence>
<feature type="coiled-coil region" evidence="6">
    <location>
        <begin position="471"/>
        <end position="498"/>
    </location>
</feature>
<keyword evidence="5 7" id="KW-0472">Membrane</keyword>
<evidence type="ECO:0000256" key="2">
    <source>
        <dbReference type="ARBA" id="ARBA00022475"/>
    </source>
</evidence>
<evidence type="ECO:0000313" key="9">
    <source>
        <dbReference type="EMBL" id="MBP1888810.1"/>
    </source>
</evidence>
<keyword evidence="6" id="KW-0175">Coiled coil</keyword>
<dbReference type="EMBL" id="JAGGJZ010000001">
    <property type="protein sequence ID" value="MBP1888810.1"/>
    <property type="molecule type" value="Genomic_DNA"/>
</dbReference>
<proteinExistence type="predicted"/>
<feature type="transmembrane region" description="Helical" evidence="7">
    <location>
        <begin position="351"/>
        <end position="369"/>
    </location>
</feature>
<keyword evidence="10" id="KW-1185">Reference proteome</keyword>
<feature type="transmembrane region" description="Helical" evidence="7">
    <location>
        <begin position="612"/>
        <end position="638"/>
    </location>
</feature>
<name>A0ABS4EXT6_9CLOT</name>
<dbReference type="Proteomes" id="UP000783390">
    <property type="component" value="Unassembled WGS sequence"/>
</dbReference>
<accession>A0ABS4EXT6</accession>
<evidence type="ECO:0000256" key="3">
    <source>
        <dbReference type="ARBA" id="ARBA00022692"/>
    </source>
</evidence>
<evidence type="ECO:0000259" key="8">
    <source>
        <dbReference type="PROSITE" id="PS50156"/>
    </source>
</evidence>
<dbReference type="PANTHER" id="PTHR33406">
    <property type="entry name" value="MEMBRANE PROTEIN MJ1562-RELATED"/>
    <property type="match status" value="1"/>
</dbReference>
<feature type="transmembrane region" description="Helical" evidence="7">
    <location>
        <begin position="226"/>
        <end position="246"/>
    </location>
</feature>
<feature type="domain" description="SSD" evidence="8">
    <location>
        <begin position="553"/>
        <end position="672"/>
    </location>
</feature>
<protein>
    <submittedName>
        <fullName evidence="9">RND superfamily exporter protein</fullName>
    </submittedName>
</protein>
<dbReference type="Pfam" id="PF03176">
    <property type="entry name" value="MMPL"/>
    <property type="match status" value="2"/>
</dbReference>
<evidence type="ECO:0000313" key="10">
    <source>
        <dbReference type="Proteomes" id="UP000783390"/>
    </source>
</evidence>
<feature type="transmembrane region" description="Helical" evidence="7">
    <location>
        <begin position="519"/>
        <end position="538"/>
    </location>
</feature>
<dbReference type="PROSITE" id="PS50156">
    <property type="entry name" value="SSD"/>
    <property type="match status" value="1"/>
</dbReference>
<feature type="transmembrane region" description="Helical" evidence="7">
    <location>
        <begin position="650"/>
        <end position="672"/>
    </location>
</feature>
<dbReference type="RefSeq" id="WP_209795537.1">
    <property type="nucleotide sequence ID" value="NZ_JAGGJZ010000001.1"/>
</dbReference>
<dbReference type="PANTHER" id="PTHR33406:SF13">
    <property type="entry name" value="MEMBRANE PROTEIN YDFJ"/>
    <property type="match status" value="1"/>
</dbReference>
<feature type="transmembrane region" description="Helical" evidence="7">
    <location>
        <begin position="200"/>
        <end position="220"/>
    </location>
</feature>
<comment type="subcellular location">
    <subcellularLocation>
        <location evidence="1">Cell membrane</location>
        <topology evidence="1">Multi-pass membrane protein</topology>
    </subcellularLocation>
</comment>
<comment type="caution">
    <text evidence="9">The sequence shown here is derived from an EMBL/GenBank/DDBJ whole genome shotgun (WGS) entry which is preliminary data.</text>
</comment>
<sequence length="696" mass="76889">MKKIAKWISNHTKLALLITVILIVPAIFGMISTRINYDILSYLPQNLDSTKGQKILDDVYSDAATSMLIIEGMPEKYVVNLKNKIKEVKGVENALWIDDVVDISVPKEILPDKVKSKIFSGDATMLIIKYKGSAASESTLNAISEIKTMMNKQCFLSGMSAIIKDTKDLADKETPFYVILAVIISLGVLLISMESTFVPIIFLISIGIGILYNLGSNIIFGEISYITKALAAVLQLGVTMDYSIFLMHRYEEELLKFDNRKEAMAEAISTTMLSISGSSLTTIAGFLALCAMDLTLGKDIGIVMAKGVVLGVICSVTVLPALILTFDKLIHRFKHKTIIPEFNKLSKVVTTHYKVFIGIFLVMLLPAIWGSEHAKAYYNLDETLPKDMPSIVATNKLKDKFNMMTTHFVLVKDNIKPYKMKEMTSKIEKIDGITSVLSYDKLIGPAMPESFIPSDVRETFKKGGYNLILVNSEYKAAKDEENKQIDELTTIAKEYDKEALVAGEGPLTKDLITTSDRDFKMVSIYSIIAIFVIILIVFKSISVPVLLVAAIEFAIFINMGIPYYTGTTIPFVASIVIGTIQLGATVDYAILMTSRFREELRRGYKKQEAILIAVKGSAKSIVTSGLTFFGATGAVAIVSDMALIKSLCFLISRGAIISMLVILFILPSLLLVSEGLINKTSIKWRTEPENLKEETV</sequence>